<organism evidence="1 2">
    <name type="scientific">Alteromonas australica</name>
    <dbReference type="NCBI Taxonomy" id="589873"/>
    <lineage>
        <taxon>Bacteria</taxon>
        <taxon>Pseudomonadati</taxon>
        <taxon>Pseudomonadota</taxon>
        <taxon>Gammaproteobacteria</taxon>
        <taxon>Alteromonadales</taxon>
        <taxon>Alteromonadaceae</taxon>
        <taxon>Alteromonas/Salinimonas group</taxon>
        <taxon>Alteromonas</taxon>
    </lineage>
</organism>
<keyword evidence="2" id="KW-1185">Reference proteome</keyword>
<dbReference type="Gene3D" id="3.40.50.300">
    <property type="entry name" value="P-loop containing nucleotide triphosphate hydrolases"/>
    <property type="match status" value="1"/>
</dbReference>
<dbReference type="EMBL" id="CP008849">
    <property type="protein sequence ID" value="AIF99574.1"/>
    <property type="molecule type" value="Genomic_DNA"/>
</dbReference>
<gene>
    <name evidence="1" type="ORF">EP13_13245</name>
</gene>
<dbReference type="KEGG" id="aal:EP13_13245"/>
<evidence type="ECO:0000313" key="2">
    <source>
        <dbReference type="Proteomes" id="UP000056090"/>
    </source>
</evidence>
<accession>A0A075NY16</accession>
<dbReference type="InterPro" id="IPR027417">
    <property type="entry name" value="P-loop_NTPase"/>
</dbReference>
<proteinExistence type="predicted"/>
<sequence length="289" mass="33951">MMGDRVFSKLKYANGLSSSDYEVVENVIKKAHVETDKPPFFKKKYGLRKFPKIQYFFWSLAKVFPRASGFYNRLYRLGNNHDWKVLIKETRSLTDMRSMILGLDPNALLFLVRKPQATILSHIKGVKKKKMSPLPDKVKNRLRIEASNSDYFKTHLSHKKLDAELRDIEYYAINWALYHEKALALKTEFSSASIYFYDEIMENPRKEIEHIFSNLHLEICDEVETYIAQSSGQKSNYLKDAGDQYYSVYRDSSFNKDSWKDELTQKEIDLIDSYCSTMYEKLSELKAQS</sequence>
<evidence type="ECO:0000313" key="1">
    <source>
        <dbReference type="EMBL" id="AIF99574.1"/>
    </source>
</evidence>
<dbReference type="SUPFAM" id="SSF52540">
    <property type="entry name" value="P-loop containing nucleoside triphosphate hydrolases"/>
    <property type="match status" value="1"/>
</dbReference>
<dbReference type="AlphaFoldDB" id="A0A075NY16"/>
<evidence type="ECO:0008006" key="3">
    <source>
        <dbReference type="Google" id="ProtNLM"/>
    </source>
</evidence>
<protein>
    <recommendedName>
        <fullName evidence="3">Sulfotransferase domain-containing protein</fullName>
    </recommendedName>
</protein>
<name>A0A075NY16_9ALTE</name>
<reference evidence="1 2" key="1">
    <citation type="submission" date="2014-06" db="EMBL/GenBank/DDBJ databases">
        <title>Genomes of Alteromonas australica, a world apart.</title>
        <authorList>
            <person name="Gonzaga A."/>
            <person name="Lopez-Perez M."/>
            <person name="Rodriguez-Valera F."/>
        </authorList>
    </citation>
    <scope>NUCLEOTIDE SEQUENCE [LARGE SCALE GENOMIC DNA]</scope>
    <source>
        <strain evidence="1 2">H 17</strain>
    </source>
</reference>
<dbReference type="Proteomes" id="UP000056090">
    <property type="component" value="Chromosome"/>
</dbReference>